<dbReference type="KEGG" id="hyh:D3Y59_02595"/>
<dbReference type="Proteomes" id="UP000262802">
    <property type="component" value="Chromosome"/>
</dbReference>
<protein>
    <recommendedName>
        <fullName evidence="3">STAS/SEC14 domain-containing protein</fullName>
    </recommendedName>
</protein>
<evidence type="ECO:0000313" key="1">
    <source>
        <dbReference type="EMBL" id="AYA36043.1"/>
    </source>
</evidence>
<dbReference type="EMBL" id="CP032317">
    <property type="protein sequence ID" value="AYA36043.1"/>
    <property type="molecule type" value="Genomic_DNA"/>
</dbReference>
<dbReference type="OrthoDB" id="880716at2"/>
<accession>A0A3B7QXT4</accession>
<name>A0A3B7QXT4_9BACT</name>
<evidence type="ECO:0008006" key="3">
    <source>
        <dbReference type="Google" id="ProtNLM"/>
    </source>
</evidence>
<keyword evidence="2" id="KW-1185">Reference proteome</keyword>
<gene>
    <name evidence="1" type="ORF">D3Y59_02595</name>
</gene>
<dbReference type="AlphaFoldDB" id="A0A3B7QXT4"/>
<evidence type="ECO:0000313" key="2">
    <source>
        <dbReference type="Proteomes" id="UP000262802"/>
    </source>
</evidence>
<sequence length="130" mass="15092">MYFENPVGRVLEHPAGFAVVLYHPGKRKLHHLQAFLTHTSQLMRVRNWNKMLGDQRLMAPFTDEESQWIVDYWLAPERQGRTIYGAVLLPNDVFARLSVNNIMHEAKAAALTYRMFDNEADALAWLVKQP</sequence>
<reference evidence="1 2" key="1">
    <citation type="submission" date="2018-09" db="EMBL/GenBank/DDBJ databases">
        <title>Hymenobacter medium sp. nov., isolated from R2A medium.</title>
        <authorList>
            <person name="Yingchao G."/>
        </authorList>
    </citation>
    <scope>NUCLEOTIDE SEQUENCE [LARGE SCALE GENOMIC DNA]</scope>
    <source>
        <strain evidence="2">sh-6</strain>
    </source>
</reference>
<proteinExistence type="predicted"/>
<organism evidence="1 2">
    <name type="scientific">Hymenobacter oligotrophus</name>
    <dbReference type="NCBI Taxonomy" id="2319843"/>
    <lineage>
        <taxon>Bacteria</taxon>
        <taxon>Pseudomonadati</taxon>
        <taxon>Bacteroidota</taxon>
        <taxon>Cytophagia</taxon>
        <taxon>Cytophagales</taxon>
        <taxon>Hymenobacteraceae</taxon>
        <taxon>Hymenobacter</taxon>
    </lineage>
</organism>